<dbReference type="InterPro" id="IPR036097">
    <property type="entry name" value="HisK_dim/P_sf"/>
</dbReference>
<keyword evidence="5" id="KW-0812">Transmembrane</keyword>
<dbReference type="InterPro" id="IPR004358">
    <property type="entry name" value="Sig_transdc_His_kin-like_C"/>
</dbReference>
<dbReference type="RefSeq" id="WP_089888997.1">
    <property type="nucleotide sequence ID" value="NZ_FOJG01000001.1"/>
</dbReference>
<dbReference type="EMBL" id="FOJG01000001">
    <property type="protein sequence ID" value="SEV98265.1"/>
    <property type="molecule type" value="Genomic_DNA"/>
</dbReference>
<dbReference type="Pfam" id="PF07695">
    <property type="entry name" value="7TMR-DISM_7TM"/>
    <property type="match status" value="1"/>
</dbReference>
<dbReference type="Gene3D" id="3.30.565.10">
    <property type="entry name" value="Histidine kinase-like ATPase, C-terminal domain"/>
    <property type="match status" value="1"/>
</dbReference>
<dbReference type="InterPro" id="IPR011622">
    <property type="entry name" value="7TMR_DISM_rcpt_extracell_dom2"/>
</dbReference>
<dbReference type="AlphaFoldDB" id="A0A1I0NCC2"/>
<dbReference type="SMART" id="SM00388">
    <property type="entry name" value="HisKA"/>
    <property type="match status" value="1"/>
</dbReference>
<keyword evidence="8" id="KW-1185">Reference proteome</keyword>
<reference evidence="8" key="1">
    <citation type="submission" date="2016-10" db="EMBL/GenBank/DDBJ databases">
        <authorList>
            <person name="Varghese N."/>
            <person name="Submissions S."/>
        </authorList>
    </citation>
    <scope>NUCLEOTIDE SEQUENCE [LARGE SCALE GENOMIC DNA]</scope>
    <source>
        <strain evidence="8">DSM 3695</strain>
    </source>
</reference>
<dbReference type="Pfam" id="PF02518">
    <property type="entry name" value="HATPase_c"/>
    <property type="match status" value="1"/>
</dbReference>
<evidence type="ECO:0000256" key="1">
    <source>
        <dbReference type="ARBA" id="ARBA00000085"/>
    </source>
</evidence>
<name>A0A1I0NCC2_9BACT</name>
<dbReference type="InterPro" id="IPR003661">
    <property type="entry name" value="HisK_dim/P_dom"/>
</dbReference>
<dbReference type="EC" id="2.7.13.3" evidence="2"/>
<dbReference type="InterPro" id="IPR005467">
    <property type="entry name" value="His_kinase_dom"/>
</dbReference>
<feature type="transmembrane region" description="Helical" evidence="5">
    <location>
        <begin position="332"/>
        <end position="349"/>
    </location>
</feature>
<feature type="domain" description="Histidine kinase" evidence="6">
    <location>
        <begin position="463"/>
        <end position="711"/>
    </location>
</feature>
<keyword evidence="4" id="KW-0175">Coiled coil</keyword>
<dbReference type="InterPro" id="IPR003594">
    <property type="entry name" value="HATPase_dom"/>
</dbReference>
<feature type="transmembrane region" description="Helical" evidence="5">
    <location>
        <begin position="277"/>
        <end position="294"/>
    </location>
</feature>
<dbReference type="InterPro" id="IPR011623">
    <property type="entry name" value="7TMR_DISM_rcpt_extracell_dom1"/>
</dbReference>
<evidence type="ECO:0000256" key="2">
    <source>
        <dbReference type="ARBA" id="ARBA00012438"/>
    </source>
</evidence>
<dbReference type="SUPFAM" id="SSF47384">
    <property type="entry name" value="Homodimeric domain of signal transducing histidine kinase"/>
    <property type="match status" value="1"/>
</dbReference>
<protein>
    <recommendedName>
        <fullName evidence="2">histidine kinase</fullName>
        <ecNumber evidence="2">2.7.13.3</ecNumber>
    </recommendedName>
</protein>
<feature type="transmembrane region" description="Helical" evidence="5">
    <location>
        <begin position="209"/>
        <end position="229"/>
    </location>
</feature>
<evidence type="ECO:0000256" key="4">
    <source>
        <dbReference type="SAM" id="Coils"/>
    </source>
</evidence>
<dbReference type="InterPro" id="IPR036890">
    <property type="entry name" value="HATPase_C_sf"/>
</dbReference>
<evidence type="ECO:0000256" key="3">
    <source>
        <dbReference type="ARBA" id="ARBA00022553"/>
    </source>
</evidence>
<dbReference type="SUPFAM" id="SSF55874">
    <property type="entry name" value="ATPase domain of HSP90 chaperone/DNA topoisomerase II/histidine kinase"/>
    <property type="match status" value="1"/>
</dbReference>
<organism evidence="7 8">
    <name type="scientific">Chitinophaga arvensicola</name>
    <dbReference type="NCBI Taxonomy" id="29529"/>
    <lineage>
        <taxon>Bacteria</taxon>
        <taxon>Pseudomonadati</taxon>
        <taxon>Bacteroidota</taxon>
        <taxon>Chitinophagia</taxon>
        <taxon>Chitinophagales</taxon>
        <taxon>Chitinophagaceae</taxon>
        <taxon>Chitinophaga</taxon>
    </lineage>
</organism>
<dbReference type="SMART" id="SM00387">
    <property type="entry name" value="HATPase_c"/>
    <property type="match status" value="1"/>
</dbReference>
<evidence type="ECO:0000313" key="8">
    <source>
        <dbReference type="Proteomes" id="UP000199310"/>
    </source>
</evidence>
<gene>
    <name evidence="7" type="ORF">SAMN04488122_0060</name>
</gene>
<dbReference type="PROSITE" id="PS50109">
    <property type="entry name" value="HIS_KIN"/>
    <property type="match status" value="1"/>
</dbReference>
<dbReference type="GO" id="GO:0000155">
    <property type="term" value="F:phosphorelay sensor kinase activity"/>
    <property type="evidence" value="ECO:0007669"/>
    <property type="project" value="InterPro"/>
</dbReference>
<evidence type="ECO:0000256" key="5">
    <source>
        <dbReference type="SAM" id="Phobius"/>
    </source>
</evidence>
<dbReference type="OrthoDB" id="9806995at2"/>
<dbReference type="PRINTS" id="PR00344">
    <property type="entry name" value="BCTRLSENSOR"/>
</dbReference>
<dbReference type="STRING" id="29529.SAMN04488122_0060"/>
<evidence type="ECO:0000313" key="7">
    <source>
        <dbReference type="EMBL" id="SEV98265.1"/>
    </source>
</evidence>
<feature type="transmembrane region" description="Helical" evidence="5">
    <location>
        <begin position="181"/>
        <end position="202"/>
    </location>
</feature>
<dbReference type="PANTHER" id="PTHR43065:SF50">
    <property type="entry name" value="HISTIDINE KINASE"/>
    <property type="match status" value="1"/>
</dbReference>
<proteinExistence type="predicted"/>
<comment type="catalytic activity">
    <reaction evidence="1">
        <text>ATP + protein L-histidine = ADP + protein N-phospho-L-histidine.</text>
        <dbReference type="EC" id="2.7.13.3"/>
    </reaction>
</comment>
<evidence type="ECO:0000259" key="6">
    <source>
        <dbReference type="PROSITE" id="PS50109"/>
    </source>
</evidence>
<feature type="transmembrane region" description="Helical" evidence="5">
    <location>
        <begin position="300"/>
        <end position="320"/>
    </location>
</feature>
<dbReference type="Proteomes" id="UP000199310">
    <property type="component" value="Unassembled WGS sequence"/>
</dbReference>
<keyword evidence="3" id="KW-0597">Phosphoprotein</keyword>
<dbReference type="Gene3D" id="1.10.287.130">
    <property type="match status" value="1"/>
</dbReference>
<dbReference type="PANTHER" id="PTHR43065">
    <property type="entry name" value="SENSOR HISTIDINE KINASE"/>
    <property type="match status" value="1"/>
</dbReference>
<dbReference type="Gene3D" id="2.60.40.2380">
    <property type="match status" value="1"/>
</dbReference>
<feature type="transmembrane region" description="Helical" evidence="5">
    <location>
        <begin position="361"/>
        <end position="381"/>
    </location>
</feature>
<dbReference type="CDD" id="cd00082">
    <property type="entry name" value="HisKA"/>
    <property type="match status" value="1"/>
</dbReference>
<feature type="coiled-coil region" evidence="4">
    <location>
        <begin position="424"/>
        <end position="454"/>
    </location>
</feature>
<sequence>MLSKIVGLWSIFTLLFLFHVTAQPVVYKNSRSLLQIGNHLELYTDKADTLTIAAAPQQAFKPSGQDVPNLQITPYTQWARFSIRNESKATKLLLEVEYPIIDDITLYELLPDGTVKQTRLGEFTAYKNRGYDHQNYQFPIQIAPEETRQFYLKVKAGEQLQLPVYLGTPETIFEKNNKRELIFGIYVGVILAMAFYNLFIYISTRDNSYLIYVSYIICVGLTQVTLQGYSFRFLYPNSPWLAMHATVLVPVFNGLTAVVFIQQFLSTKINYPLGHKLLNVVLGLYLLCFIPTFLNEYNYAQILVQLDAFLAAVMAFIVAYRISLKGVNAARFFLLAWSIFLISIFVFVLRNFNMLPYNNFTYYALQIGSAVEVLLLSFALAHKINVFKAEKEASQQMALAISQENERLVREQNIILESKVKDRTEDLQATNLELNNALNNLKDTQTRLVEKEKMASLGQLTAGIAHEINNPINFVTSNIKPLKLDIADLKELLNRYDDLRGSTDVPKALADIELFKREIDIDYIHEEISSLIKGIEDGAARTAEIVKGLRTFSRLDESEVKSIDIHEGLDSTLVLLRNGIPPYVNIIKEYASLPKIECYAGKINQVFMNIFSNALNAIKTKKEHGNEFISIQTKQEGSFIVITIKDTGIGMSEAVREKIFDPFFTTKDVGEGTGLGLSIVFSIIEKHKGKIIVNSAPGEGAEFIIYLPLDITTHLS</sequence>
<accession>A0A1I0NCC2</accession>
<keyword evidence="5" id="KW-1133">Transmembrane helix</keyword>
<feature type="transmembrane region" description="Helical" evidence="5">
    <location>
        <begin position="241"/>
        <end position="265"/>
    </location>
</feature>
<dbReference type="Pfam" id="PF07696">
    <property type="entry name" value="7TMR-DISMED2"/>
    <property type="match status" value="1"/>
</dbReference>
<keyword evidence="5" id="KW-0472">Membrane</keyword>